<evidence type="ECO:0000256" key="2">
    <source>
        <dbReference type="ARBA" id="ARBA00022741"/>
    </source>
</evidence>
<dbReference type="InterPro" id="IPR005481">
    <property type="entry name" value="BC-like_N"/>
</dbReference>
<dbReference type="SUPFAM" id="SSF56059">
    <property type="entry name" value="Glutathione synthetase ATP-binding domain-like"/>
    <property type="match status" value="1"/>
</dbReference>
<feature type="binding site" description="via carbamate group" evidence="8">
    <location>
        <position position="785"/>
    </location>
    <ligand>
        <name>Mn(2+)</name>
        <dbReference type="ChEBI" id="CHEBI:29035"/>
    </ligand>
</feature>
<dbReference type="FunFam" id="3.20.20.70:FF:000033">
    <property type="entry name" value="Pyruvate carboxylase"/>
    <property type="match status" value="1"/>
</dbReference>
<evidence type="ECO:0000259" key="9">
    <source>
        <dbReference type="PROSITE" id="PS50975"/>
    </source>
</evidence>
<dbReference type="Pfam" id="PF02785">
    <property type="entry name" value="Biotin_carb_C"/>
    <property type="match status" value="1"/>
</dbReference>
<dbReference type="FunFam" id="3.40.50.20:FF:000010">
    <property type="entry name" value="Propionyl-CoA carboxylase subunit alpha"/>
    <property type="match status" value="1"/>
</dbReference>
<dbReference type="InterPro" id="IPR003379">
    <property type="entry name" value="Carboxylase_cons_dom"/>
</dbReference>
<dbReference type="PROSITE" id="PS00867">
    <property type="entry name" value="CPSASE_2"/>
    <property type="match status" value="1"/>
</dbReference>
<dbReference type="CDD" id="cd07937">
    <property type="entry name" value="DRE_TIM_PC_TC_5S"/>
    <property type="match status" value="1"/>
</dbReference>
<dbReference type="PROSITE" id="PS50975">
    <property type="entry name" value="ATP_GRASP"/>
    <property type="match status" value="1"/>
</dbReference>
<keyword evidence="3 5" id="KW-0067">ATP-binding</keyword>
<dbReference type="Gene3D" id="3.10.600.10">
    <property type="entry name" value="pyruvate carboxylase f1077a mutant domain"/>
    <property type="match status" value="1"/>
</dbReference>
<dbReference type="PANTHER" id="PTHR43778:SF2">
    <property type="entry name" value="PYRUVATE CARBOXYLASE, MITOCHONDRIAL"/>
    <property type="match status" value="1"/>
</dbReference>
<keyword evidence="2 5" id="KW-0547">Nucleotide-binding</keyword>
<evidence type="ECO:0000256" key="5">
    <source>
        <dbReference type="PIRNR" id="PIRNR001594"/>
    </source>
</evidence>
<dbReference type="EC" id="6.4.1.1" evidence="5"/>
<protein>
    <recommendedName>
        <fullName evidence="5">Pyruvate carboxylase</fullName>
        <ecNumber evidence="5">6.4.1.1</ecNumber>
    </recommendedName>
</protein>
<dbReference type="InterPro" id="IPR011054">
    <property type="entry name" value="Rudment_hybrid_motif"/>
</dbReference>
<proteinExistence type="predicted"/>
<dbReference type="Pfam" id="PF00289">
    <property type="entry name" value="Biotin_carb_N"/>
    <property type="match status" value="1"/>
</dbReference>
<dbReference type="SMART" id="SM00878">
    <property type="entry name" value="Biotin_carb_C"/>
    <property type="match status" value="1"/>
</dbReference>
<evidence type="ECO:0000313" key="13">
    <source>
        <dbReference type="RefSeq" id="XP_026682679.1"/>
    </source>
</evidence>
<evidence type="ECO:0000313" key="12">
    <source>
        <dbReference type="Proteomes" id="UP000079169"/>
    </source>
</evidence>
<evidence type="ECO:0000256" key="8">
    <source>
        <dbReference type="PIRSR" id="PIRSR001594-3"/>
    </source>
</evidence>
<dbReference type="InterPro" id="IPR005930">
    <property type="entry name" value="Pyruv_COase"/>
</dbReference>
<gene>
    <name evidence="13" type="primary">LOC103513773</name>
</gene>
<dbReference type="InterPro" id="IPR011761">
    <property type="entry name" value="ATP-grasp"/>
</dbReference>
<feature type="binding site" evidence="8">
    <location>
        <position position="817"/>
    </location>
    <ligand>
        <name>Mn(2+)</name>
        <dbReference type="ChEBI" id="CHEBI:29035"/>
    </ligand>
</feature>
<name>A0A3Q0J2I0_DIACI</name>
<feature type="binding site" evidence="8">
    <location>
        <position position="815"/>
    </location>
    <ligand>
        <name>Mn(2+)</name>
        <dbReference type="ChEBI" id="CHEBI:29035"/>
    </ligand>
</feature>
<dbReference type="GO" id="GO:0005737">
    <property type="term" value="C:cytoplasm"/>
    <property type="evidence" value="ECO:0007669"/>
    <property type="project" value="TreeGrafter"/>
</dbReference>
<dbReference type="GO" id="GO:0006094">
    <property type="term" value="P:gluconeogenesis"/>
    <property type="evidence" value="ECO:0007669"/>
    <property type="project" value="InterPro"/>
</dbReference>
<dbReference type="GO" id="GO:0009374">
    <property type="term" value="F:biotin binding"/>
    <property type="evidence" value="ECO:0007669"/>
    <property type="project" value="UniProtKB-ARBA"/>
</dbReference>
<dbReference type="Gene3D" id="3.20.20.70">
    <property type="entry name" value="Aldolase class I"/>
    <property type="match status" value="1"/>
</dbReference>
<keyword evidence="1 5" id="KW-0436">Ligase</keyword>
<sequence>MLGFLGATRHAMKSLTRWIRPNLLVQQQRFPVRRCGCKPPPPPKTMEKILIANRSEVAIRVARACNEMGIKSVGIYSEQDKFSAHRTKVDQAFLVGKGMPPVAAYLNIPEIICIAKNNNVDAIHPGYGFLSEREDFAKAVIGAGLEFIGPAPNVLKTLGDKVLARDAALKADVPIIPGTTEPVTDVDKVKEFCDEVEFPVILKAAFGGGGRGMRMVANKDAIEENFKRAQSEALASFGKDDMLVEKYIDRPRHIEVQILGDKYGDVVHLYERDCSMQRRYQKVIQIAPAQDMSVSVRDAITETSVRLAKSLGYSNAGTVEFLLDKDDNFYFIEVNPRLQVEHTLSEEITGIDVVQSQIKIAQGKSLTELGLCQEKITPQGCAIQCHLRTEDPKRNFQPSTGRLDVFTDPASIGIRVDSSCPYPGLQISPDYDSLLAKIIVHTATYKSSCEKMRRALEETQVSGVTTNLPFLLNVFDDKKFLSGEALETNFIDDNPQLLERNSYQTCRDMKILRFIGETLVNGPMTPLYVNVKPVNVDPVIDRTVSKFETSCADFVSDMNERSKIRTDTDEKYLIKKPQANGYRKLLQVMGAGEFVTTVRKLKHVLLTDTTFRDAHQSLLATRVRTYDLKKVSPFVANRFNNLYSLEMWGGAVSHTCLKFLKECPWERLAELRELIPNIPFQMILRGNSLVGYSNYSPAEVGAFCRLASQAGIDIFRVFDPLNSVPNLVKGMDAVQQVTGGSTIVEATICYAGDLTNPNKKKYSLNYYEDLAKQLVESGAQVLCLKDMAGLLKPTAAKLLIGSFREKYPNILIHVHTHDMAGTGVATTLACVKAGADIVDVAADSMSGICSQPAMGTIVSCLENTDKRCGIDLHDVCDYSSYWRKVREELYAPFECTDLKAASSEAYLYEIPGGQYTNLKFRTMSFGLDFEDVKRAYRTANFLLGDIIKCTPSSKVVADLAIFMTQEKLSYRDVMENADKIIFPKSVTEFFQGSIGEPYQGFPKKLQEKVLDSLKDHALERKAEFDPIMACDYREDEPFKMNKLIFPKATKKFMKFRDEFGPVDKLPTRIFLNGPNIGEEFSCEFKTGDTAYVTTLSISEHLNDHGERTVFFLYNGQLRSAAVDVLYVGWRRCSSIREV</sequence>
<feature type="domain" description="Biotin carboxylation" evidence="10">
    <location>
        <begin position="45"/>
        <end position="496"/>
    </location>
</feature>
<keyword evidence="8" id="KW-0479">Metal-binding</keyword>
<dbReference type="RefSeq" id="XP_026682679.1">
    <property type="nucleotide sequence ID" value="XM_026826878.1"/>
</dbReference>
<dbReference type="SUPFAM" id="SSF52440">
    <property type="entry name" value="PreATP-grasp domain"/>
    <property type="match status" value="1"/>
</dbReference>
<keyword evidence="4 5" id="KW-0092">Biotin</keyword>
<dbReference type="GO" id="GO:0005524">
    <property type="term" value="F:ATP binding"/>
    <property type="evidence" value="ECO:0007669"/>
    <property type="project" value="UniProtKB-UniRule"/>
</dbReference>
<dbReference type="PROSITE" id="PS50991">
    <property type="entry name" value="PYR_CT"/>
    <property type="match status" value="1"/>
</dbReference>
<dbReference type="PROSITE" id="PS50979">
    <property type="entry name" value="BC"/>
    <property type="match status" value="1"/>
</dbReference>
<evidence type="ECO:0000256" key="7">
    <source>
        <dbReference type="PIRSR" id="PIRSR001594-2"/>
    </source>
</evidence>
<dbReference type="InterPro" id="IPR013785">
    <property type="entry name" value="Aldolase_TIM"/>
</dbReference>
<reference evidence="13" key="1">
    <citation type="submission" date="2025-08" db="UniProtKB">
        <authorList>
            <consortium name="RefSeq"/>
        </authorList>
    </citation>
    <scope>IDENTIFICATION</scope>
</reference>
<evidence type="ECO:0000259" key="11">
    <source>
        <dbReference type="PROSITE" id="PS50991"/>
    </source>
</evidence>
<dbReference type="InterPro" id="IPR005479">
    <property type="entry name" value="CPAse_ATP-bd"/>
</dbReference>
<dbReference type="Pfam" id="PF00682">
    <property type="entry name" value="HMGL-like"/>
    <property type="match status" value="1"/>
</dbReference>
<feature type="binding site" evidence="7">
    <location>
        <position position="685"/>
    </location>
    <ligand>
        <name>substrate</name>
    </ligand>
</feature>
<evidence type="ECO:0000256" key="4">
    <source>
        <dbReference type="ARBA" id="ARBA00023267"/>
    </source>
</evidence>
<dbReference type="InterPro" id="IPR055268">
    <property type="entry name" value="PCB-like"/>
</dbReference>
<dbReference type="NCBIfam" id="NF009554">
    <property type="entry name" value="PRK12999.1"/>
    <property type="match status" value="1"/>
</dbReference>
<dbReference type="InterPro" id="IPR016185">
    <property type="entry name" value="PreATP-grasp_dom_sf"/>
</dbReference>
<dbReference type="InterPro" id="IPR000891">
    <property type="entry name" value="PYR_CT"/>
</dbReference>
<feature type="binding site" evidence="7">
    <location>
        <position position="161"/>
    </location>
    <ligand>
        <name>ATP</name>
        <dbReference type="ChEBI" id="CHEBI:30616"/>
    </ligand>
</feature>
<dbReference type="PANTHER" id="PTHR43778">
    <property type="entry name" value="PYRUVATE CARBOXYLASE"/>
    <property type="match status" value="1"/>
</dbReference>
<dbReference type="PIRSF" id="PIRSF001594">
    <property type="entry name" value="Pyruv_carbox"/>
    <property type="match status" value="1"/>
</dbReference>
<dbReference type="SUPFAM" id="SSF89000">
    <property type="entry name" value="post-HMGL domain-like"/>
    <property type="match status" value="1"/>
</dbReference>
<dbReference type="InterPro" id="IPR005482">
    <property type="entry name" value="Biotin_COase_C"/>
</dbReference>
<keyword evidence="12" id="KW-1185">Reference proteome</keyword>
<feature type="binding site" evidence="8">
    <location>
        <position position="613"/>
    </location>
    <ligand>
        <name>Mn(2+)</name>
        <dbReference type="ChEBI" id="CHEBI:29035"/>
    </ligand>
</feature>
<dbReference type="Pfam" id="PF02436">
    <property type="entry name" value="PYC_OADA"/>
    <property type="match status" value="1"/>
</dbReference>
<feature type="domain" description="Pyruvate carboxyltransferase" evidence="11">
    <location>
        <begin position="604"/>
        <end position="876"/>
    </location>
</feature>
<feature type="binding site" evidence="7">
    <location>
        <position position="245"/>
    </location>
    <ligand>
        <name>ATP</name>
        <dbReference type="ChEBI" id="CHEBI:30616"/>
    </ligand>
</feature>
<feature type="active site" evidence="6">
    <location>
        <position position="337"/>
    </location>
</feature>
<evidence type="ECO:0000256" key="6">
    <source>
        <dbReference type="PIRSR" id="PIRSR001594-1"/>
    </source>
</evidence>
<evidence type="ECO:0000256" key="3">
    <source>
        <dbReference type="ARBA" id="ARBA00022840"/>
    </source>
</evidence>
<feature type="binding site" evidence="7">
    <location>
        <position position="950"/>
    </location>
    <ligand>
        <name>substrate</name>
    </ligand>
</feature>
<dbReference type="STRING" id="121845.A0A3Q0J2I0"/>
<organism evidence="12 13">
    <name type="scientific">Diaphorina citri</name>
    <name type="common">Asian citrus psyllid</name>
    <dbReference type="NCBI Taxonomy" id="121845"/>
    <lineage>
        <taxon>Eukaryota</taxon>
        <taxon>Metazoa</taxon>
        <taxon>Ecdysozoa</taxon>
        <taxon>Arthropoda</taxon>
        <taxon>Hexapoda</taxon>
        <taxon>Insecta</taxon>
        <taxon>Pterygota</taxon>
        <taxon>Neoptera</taxon>
        <taxon>Paraneoptera</taxon>
        <taxon>Hemiptera</taxon>
        <taxon>Sternorrhyncha</taxon>
        <taxon>Psylloidea</taxon>
        <taxon>Psyllidae</taxon>
        <taxon>Diaphorininae</taxon>
        <taxon>Diaphorina</taxon>
    </lineage>
</organism>
<dbReference type="FunFam" id="3.30.1490.20:FF:000018">
    <property type="entry name" value="Biotin carboxylase"/>
    <property type="match status" value="1"/>
</dbReference>
<dbReference type="GO" id="GO:0046872">
    <property type="term" value="F:metal ion binding"/>
    <property type="evidence" value="ECO:0007669"/>
    <property type="project" value="UniProtKB-KW"/>
</dbReference>
<evidence type="ECO:0000259" key="10">
    <source>
        <dbReference type="PROSITE" id="PS50979"/>
    </source>
</evidence>
<dbReference type="Pfam" id="PF02786">
    <property type="entry name" value="CPSase_L_D2"/>
    <property type="match status" value="1"/>
</dbReference>
<dbReference type="SUPFAM" id="SSF51569">
    <property type="entry name" value="Aldolase"/>
    <property type="match status" value="1"/>
</dbReference>
<comment type="cofactor">
    <cofactor evidence="5">
        <name>biotin</name>
        <dbReference type="ChEBI" id="CHEBI:57586"/>
    </cofactor>
</comment>
<dbReference type="Gene3D" id="3.30.470.20">
    <property type="entry name" value="ATP-grasp fold, B domain"/>
    <property type="match status" value="1"/>
</dbReference>
<dbReference type="PROSITE" id="PS00866">
    <property type="entry name" value="CPSASE_1"/>
    <property type="match status" value="1"/>
</dbReference>
<dbReference type="Proteomes" id="UP000079169">
    <property type="component" value="Unplaced"/>
</dbReference>
<dbReference type="InterPro" id="IPR011764">
    <property type="entry name" value="Biotin_carboxylation_dom"/>
</dbReference>
<dbReference type="NCBIfam" id="TIGR01235">
    <property type="entry name" value="pyruv_carbox"/>
    <property type="match status" value="1"/>
</dbReference>
<evidence type="ECO:0000256" key="1">
    <source>
        <dbReference type="ARBA" id="ARBA00022598"/>
    </source>
</evidence>
<comment type="catalytic activity">
    <reaction evidence="5">
        <text>hydrogencarbonate + pyruvate + ATP = oxaloacetate + ADP + phosphate + H(+)</text>
        <dbReference type="Rhea" id="RHEA:20844"/>
        <dbReference type="ChEBI" id="CHEBI:15361"/>
        <dbReference type="ChEBI" id="CHEBI:15378"/>
        <dbReference type="ChEBI" id="CHEBI:16452"/>
        <dbReference type="ChEBI" id="CHEBI:17544"/>
        <dbReference type="ChEBI" id="CHEBI:30616"/>
        <dbReference type="ChEBI" id="CHEBI:43474"/>
        <dbReference type="ChEBI" id="CHEBI:456216"/>
        <dbReference type="EC" id="6.4.1.1"/>
    </reaction>
</comment>
<dbReference type="KEGG" id="dci:103513773"/>
<comment type="function">
    <text evidence="5">Catalyzes a 2-step reaction, involving the ATP-dependent carboxylation of the covalently attached biotin in the first step and the transfer of the carboxyl group to pyruvate in the second.</text>
</comment>
<dbReference type="AlphaFoldDB" id="A0A3Q0J2I0"/>
<dbReference type="GO" id="GO:0004736">
    <property type="term" value="F:pyruvate carboxylase activity"/>
    <property type="evidence" value="ECO:0007669"/>
    <property type="project" value="UniProtKB-EC"/>
</dbReference>
<dbReference type="PaxDb" id="121845-A0A3Q0J2I0"/>
<dbReference type="GeneID" id="103513773"/>
<feature type="domain" description="ATP-grasp" evidence="9">
    <location>
        <begin position="165"/>
        <end position="362"/>
    </location>
</feature>
<accession>A0A3Q0J2I0</accession>
<dbReference type="SUPFAM" id="SSF51246">
    <property type="entry name" value="Rudiment single hybrid motif"/>
    <property type="match status" value="1"/>
</dbReference>